<protein>
    <recommendedName>
        <fullName evidence="1">KIB1-4 beta-propeller domain-containing protein</fullName>
    </recommendedName>
</protein>
<name>A0A6N2L4W8_SALVM</name>
<dbReference type="EMBL" id="CAADRP010001024">
    <property type="protein sequence ID" value="VFU34622.1"/>
    <property type="molecule type" value="Genomic_DNA"/>
</dbReference>
<feature type="domain" description="KIB1-4 beta-propeller" evidence="1">
    <location>
        <begin position="43"/>
        <end position="149"/>
    </location>
</feature>
<dbReference type="PANTHER" id="PTHR44259">
    <property type="entry name" value="OS07G0183000 PROTEIN-RELATED"/>
    <property type="match status" value="1"/>
</dbReference>
<dbReference type="Pfam" id="PF03478">
    <property type="entry name" value="Beta-prop_KIB1-4"/>
    <property type="match status" value="1"/>
</dbReference>
<evidence type="ECO:0000259" key="1">
    <source>
        <dbReference type="Pfam" id="PF03478"/>
    </source>
</evidence>
<proteinExistence type="predicted"/>
<accession>A0A6N2L4W8</accession>
<gene>
    <name evidence="2" type="ORF">SVIM_LOCUS166822</name>
</gene>
<reference evidence="2" key="1">
    <citation type="submission" date="2019-03" db="EMBL/GenBank/DDBJ databases">
        <authorList>
            <person name="Mank J."/>
            <person name="Almeida P."/>
        </authorList>
    </citation>
    <scope>NUCLEOTIDE SEQUENCE</scope>
    <source>
        <strain evidence="2">78183</strain>
    </source>
</reference>
<dbReference type="AlphaFoldDB" id="A0A6N2L4W8"/>
<sequence>MGRVSEDMDGGGEYLEVFLEALTRSRLFWIPLRQMLNVSSDLYTSRLCLVESSGAKGNLLTRKGGCCTKETCLLPLLFGLFRMDLEKETWVSMRSLDDQAVFMGRNHSASVLVCDLPGCEENSVYFTDDYWERMNENDLYGGHDMGVYNLKDKSAKHFYQLDALKIQPLPCWLLPNPW</sequence>
<evidence type="ECO:0000313" key="2">
    <source>
        <dbReference type="EMBL" id="VFU34622.1"/>
    </source>
</evidence>
<dbReference type="InterPro" id="IPR050942">
    <property type="entry name" value="F-box_BR-signaling"/>
</dbReference>
<dbReference type="InterPro" id="IPR005174">
    <property type="entry name" value="KIB1-4_b-propeller"/>
</dbReference>
<dbReference type="PANTHER" id="PTHR44259:SF15">
    <property type="entry name" value="F-BOX PROTEIN KIB2-RELATED"/>
    <property type="match status" value="1"/>
</dbReference>
<organism evidence="2">
    <name type="scientific">Salix viminalis</name>
    <name type="common">Common osier</name>
    <name type="synonym">Basket willow</name>
    <dbReference type="NCBI Taxonomy" id="40686"/>
    <lineage>
        <taxon>Eukaryota</taxon>
        <taxon>Viridiplantae</taxon>
        <taxon>Streptophyta</taxon>
        <taxon>Embryophyta</taxon>
        <taxon>Tracheophyta</taxon>
        <taxon>Spermatophyta</taxon>
        <taxon>Magnoliopsida</taxon>
        <taxon>eudicotyledons</taxon>
        <taxon>Gunneridae</taxon>
        <taxon>Pentapetalae</taxon>
        <taxon>rosids</taxon>
        <taxon>fabids</taxon>
        <taxon>Malpighiales</taxon>
        <taxon>Salicaceae</taxon>
        <taxon>Saliceae</taxon>
        <taxon>Salix</taxon>
    </lineage>
</organism>